<sequence>MIASAQNRLLGHVIDGETNMPVAGSSVFITNTSLASITNKEGYFEIPDIPAGIYKLIITHVGFETVTYDFSTEKMPPKLKVVVTPKVVAMEAVVVGGYVKETWEKWGKTFTDYFIGLSNNSMKTVIKNHKTLRFRFYKKLNKLEVVADEPIIIENKGLGYQLAYQLEHFEINFSERTNFFAGHILFTDMKGNSRQVKKWQESRREAYTGSMMHFFRSVYEGNSLDEGFEIRRVKKLRNVEKDRVRALYRHNPDQRLSDSSEYYQKILSQKDFSYEYGATLTVDSFRIVQDGQKFIYWPDYLQVVNKHKIEEQGYLDHHMERRSRYPARSLIMLQNEPALLLDANGNWYPAQGLLSEWYWGWGEKVGDLLPLNYRPSTAIVNKN</sequence>
<reference evidence="1 2" key="1">
    <citation type="submission" date="2023-12" db="EMBL/GenBank/DDBJ databases">
        <title>Genome sequencing and assembly of bacterial species from a model synthetic community.</title>
        <authorList>
            <person name="Hogle S.L."/>
        </authorList>
    </citation>
    <scope>NUCLEOTIDE SEQUENCE [LARGE SCALE GENOMIC DNA]</scope>
    <source>
        <strain evidence="1 2">HAMBI_3031</strain>
    </source>
</reference>
<dbReference type="Proteomes" id="UP001325680">
    <property type="component" value="Chromosome"/>
</dbReference>
<organism evidence="1 2">
    <name type="scientific">Niabella yanshanensis</name>
    <dbReference type="NCBI Taxonomy" id="577386"/>
    <lineage>
        <taxon>Bacteria</taxon>
        <taxon>Pseudomonadati</taxon>
        <taxon>Bacteroidota</taxon>
        <taxon>Chitinophagia</taxon>
        <taxon>Chitinophagales</taxon>
        <taxon>Chitinophagaceae</taxon>
        <taxon>Niabella</taxon>
    </lineage>
</organism>
<gene>
    <name evidence="1" type="ORF">U0035_08510</name>
</gene>
<evidence type="ECO:0000313" key="1">
    <source>
        <dbReference type="EMBL" id="WQD40184.1"/>
    </source>
</evidence>
<accession>A0ABZ0WC32</accession>
<evidence type="ECO:0000313" key="2">
    <source>
        <dbReference type="Proteomes" id="UP001325680"/>
    </source>
</evidence>
<keyword evidence="2" id="KW-1185">Reference proteome</keyword>
<dbReference type="SUPFAM" id="SSF49464">
    <property type="entry name" value="Carboxypeptidase regulatory domain-like"/>
    <property type="match status" value="1"/>
</dbReference>
<dbReference type="Gene3D" id="2.60.40.1120">
    <property type="entry name" value="Carboxypeptidase-like, regulatory domain"/>
    <property type="match status" value="1"/>
</dbReference>
<dbReference type="InterPro" id="IPR008969">
    <property type="entry name" value="CarboxyPept-like_regulatory"/>
</dbReference>
<dbReference type="RefSeq" id="WP_114789569.1">
    <property type="nucleotide sequence ID" value="NZ_CP139960.1"/>
</dbReference>
<protein>
    <submittedName>
        <fullName evidence="1">Carboxypeptidase-like regulatory domain-containing protein</fullName>
    </submittedName>
</protein>
<name>A0ABZ0WC32_9BACT</name>
<proteinExistence type="predicted"/>
<dbReference type="EMBL" id="CP139960">
    <property type="protein sequence ID" value="WQD40184.1"/>
    <property type="molecule type" value="Genomic_DNA"/>
</dbReference>
<dbReference type="Pfam" id="PF13715">
    <property type="entry name" value="CarbopepD_reg_2"/>
    <property type="match status" value="1"/>
</dbReference>